<dbReference type="Proteomes" id="UP001304461">
    <property type="component" value="Unassembled WGS sequence"/>
</dbReference>
<gene>
    <name evidence="1" type="ORF">VB738_00485</name>
</gene>
<protein>
    <submittedName>
        <fullName evidence="1">Uncharacterized protein</fullName>
    </submittedName>
</protein>
<dbReference type="EMBL" id="JAYGHX010000001">
    <property type="protein sequence ID" value="MEA5389723.1"/>
    <property type="molecule type" value="Genomic_DNA"/>
</dbReference>
<name>A0ABU5RNQ3_9CYAN</name>
<proteinExistence type="predicted"/>
<sequence>MSLECVRRDHTYSLSSGDQRGPFLSARALGMALGALHDVRSVVAGSATKLLSLPIPASLLPLPSPKERDLAAAAACHQVLRLRYPNQASMLEPAWLNWLDHFAMGPAKTPVEMVGRAYGTAVHQFGKDDMTKVRAAYAPDGTPYNYKAPPTQSSQGFLGGVWGNSTPLAAARVMDFPPPPGHLDADTVTPSQHHRGDLGSVAVKGEINRSPGDPAFRTLAEEVIGIAWGDDGSQELGTPPRLYLQVVLTVLDSIEARNPGRLEELDELGVIAGAAVAMADAGIDAWYYKYAPSHMMWRPAVGIREAVAGNGAPDRNWLPLGRPDTNGAGTGLTPDFPAYPSGPATFGAAAFQLLRLFLVARGVSSFDPSGSGLDDVRFDFVSDEFDGRHRDPRNRRPRDLLTLSYDSLWQAMVDNAVSRAYLGVHWQFDGITSRRPGTDDDVFGVPATPRELGHTGGVWLGAKIANQIAQKINIPIATIAASGIL</sequence>
<dbReference type="InterPro" id="IPR016119">
    <property type="entry name" value="Br/Cl_peroxidase_C"/>
</dbReference>
<dbReference type="PANTHER" id="PTHR34599">
    <property type="entry name" value="PEROXIDASE-RELATED"/>
    <property type="match status" value="1"/>
</dbReference>
<dbReference type="InterPro" id="IPR052559">
    <property type="entry name" value="V-haloperoxidase"/>
</dbReference>
<dbReference type="RefSeq" id="WP_323303861.1">
    <property type="nucleotide sequence ID" value="NZ_JAYGHX010000001.1"/>
</dbReference>
<organism evidence="1 2">
    <name type="scientific">Cyanobium gracile UHCC 0139</name>
    <dbReference type="NCBI Taxonomy" id="3110308"/>
    <lineage>
        <taxon>Bacteria</taxon>
        <taxon>Bacillati</taxon>
        <taxon>Cyanobacteriota</taxon>
        <taxon>Cyanophyceae</taxon>
        <taxon>Synechococcales</taxon>
        <taxon>Prochlorococcaceae</taxon>
        <taxon>Cyanobium</taxon>
    </lineage>
</organism>
<dbReference type="Gene3D" id="1.10.606.10">
    <property type="entry name" value="Vanadium-containing Chloroperoxidase, domain 2"/>
    <property type="match status" value="1"/>
</dbReference>
<comment type="caution">
    <text evidence="1">The sequence shown here is derived from an EMBL/GenBank/DDBJ whole genome shotgun (WGS) entry which is preliminary data.</text>
</comment>
<reference evidence="1 2" key="1">
    <citation type="submission" date="2023-12" db="EMBL/GenBank/DDBJ databases">
        <title>Baltic Sea Cyanobacteria.</title>
        <authorList>
            <person name="Delbaje E."/>
            <person name="Fewer D.P."/>
            <person name="Shishido T.K."/>
        </authorList>
    </citation>
    <scope>NUCLEOTIDE SEQUENCE [LARGE SCALE GENOMIC DNA]</scope>
    <source>
        <strain evidence="1 2">UHCC 0139</strain>
    </source>
</reference>
<dbReference type="PANTHER" id="PTHR34599:SF1">
    <property type="entry name" value="PHOSPHATIDIC ACID PHOSPHATASE TYPE 2_HALOPEROXIDASE DOMAIN-CONTAINING PROTEIN"/>
    <property type="match status" value="1"/>
</dbReference>
<evidence type="ECO:0000313" key="2">
    <source>
        <dbReference type="Proteomes" id="UP001304461"/>
    </source>
</evidence>
<keyword evidence="2" id="KW-1185">Reference proteome</keyword>
<dbReference type="Gene3D" id="1.20.144.10">
    <property type="entry name" value="Phosphatidic acid phosphatase type 2/haloperoxidase"/>
    <property type="match status" value="1"/>
</dbReference>
<dbReference type="SUPFAM" id="SSF48317">
    <property type="entry name" value="Acid phosphatase/Vanadium-dependent haloperoxidase"/>
    <property type="match status" value="1"/>
</dbReference>
<accession>A0ABU5RNQ3</accession>
<evidence type="ECO:0000313" key="1">
    <source>
        <dbReference type="EMBL" id="MEA5389723.1"/>
    </source>
</evidence>
<dbReference type="InterPro" id="IPR036938">
    <property type="entry name" value="PAP2/HPO_sf"/>
</dbReference>